<feature type="domain" description="CRM" evidence="9">
    <location>
        <begin position="209"/>
        <end position="305"/>
    </location>
</feature>
<keyword evidence="6" id="KW-0687">Ribonucleoprotein</keyword>
<keyword evidence="11" id="KW-1185">Reference proteome</keyword>
<dbReference type="SMART" id="SM01103">
    <property type="entry name" value="CRS1_YhbY"/>
    <property type="match status" value="2"/>
</dbReference>
<evidence type="ECO:0000313" key="11">
    <source>
        <dbReference type="Proteomes" id="UP001222027"/>
    </source>
</evidence>
<reference evidence="10 11" key="1">
    <citation type="submission" date="2022-12" db="EMBL/GenBank/DDBJ databases">
        <title>Chromosome-scale assembly of the Ensete ventricosum genome.</title>
        <authorList>
            <person name="Dussert Y."/>
            <person name="Stocks J."/>
            <person name="Wendawek A."/>
            <person name="Woldeyes F."/>
            <person name="Nichols R.A."/>
            <person name="Borrell J.S."/>
        </authorList>
    </citation>
    <scope>NUCLEOTIDE SEQUENCE [LARGE SCALE GENOMIC DNA]</scope>
    <source>
        <strain evidence="11">cv. Maze</strain>
        <tissue evidence="10">Seeds</tissue>
    </source>
</reference>
<evidence type="ECO:0000256" key="7">
    <source>
        <dbReference type="PROSITE-ProRule" id="PRU00626"/>
    </source>
</evidence>
<dbReference type="PANTHER" id="PTHR46247">
    <property type="entry name" value="CRS2-ASSOCIATED FACTOR 1, CHLOROPLASTIC"/>
    <property type="match status" value="1"/>
</dbReference>
<feature type="compositionally biased region" description="Acidic residues" evidence="8">
    <location>
        <begin position="166"/>
        <end position="180"/>
    </location>
</feature>
<evidence type="ECO:0000313" key="10">
    <source>
        <dbReference type="EMBL" id="KAJ8466164.1"/>
    </source>
</evidence>
<dbReference type="Pfam" id="PF01985">
    <property type="entry name" value="CRS1_YhbY"/>
    <property type="match status" value="2"/>
</dbReference>
<evidence type="ECO:0000256" key="4">
    <source>
        <dbReference type="ARBA" id="ARBA00022946"/>
    </source>
</evidence>
<dbReference type="InterPro" id="IPR035920">
    <property type="entry name" value="YhbY-like_sf"/>
</dbReference>
<dbReference type="FunFam" id="3.30.110.60:FF:000002">
    <property type="entry name" value="CRS2-associated factor 1, chloroplastic"/>
    <property type="match status" value="2"/>
</dbReference>
<dbReference type="InterPro" id="IPR001890">
    <property type="entry name" value="RNA-binding_CRM"/>
</dbReference>
<dbReference type="PROSITE" id="PS51295">
    <property type="entry name" value="CRM"/>
    <property type="match status" value="2"/>
</dbReference>
<evidence type="ECO:0000256" key="6">
    <source>
        <dbReference type="ARBA" id="ARBA00023274"/>
    </source>
</evidence>
<dbReference type="Gene3D" id="3.30.110.60">
    <property type="entry name" value="YhbY-like"/>
    <property type="match status" value="2"/>
</dbReference>
<evidence type="ECO:0000259" key="9">
    <source>
        <dbReference type="PROSITE" id="PS51295"/>
    </source>
</evidence>
<evidence type="ECO:0000256" key="8">
    <source>
        <dbReference type="SAM" id="MobiDB-lite"/>
    </source>
</evidence>
<keyword evidence="4" id="KW-0809">Transit peptide</keyword>
<feature type="region of interest" description="Disordered" evidence="8">
    <location>
        <begin position="155"/>
        <end position="180"/>
    </location>
</feature>
<feature type="domain" description="CRM" evidence="9">
    <location>
        <begin position="327"/>
        <end position="423"/>
    </location>
</feature>
<evidence type="ECO:0000256" key="5">
    <source>
        <dbReference type="ARBA" id="ARBA00023187"/>
    </source>
</evidence>
<accession>A0AAV8QBE2</accession>
<dbReference type="PANTHER" id="PTHR46247:SF3">
    <property type="entry name" value="CRS2-ASSOCIATED FACTOR 2, CHLOROPLASTIC"/>
    <property type="match status" value="1"/>
</dbReference>
<keyword evidence="1" id="KW-0507">mRNA processing</keyword>
<sequence>MPILAALPAGPNLFSSPPPNPRINDPLPANSPPPLPIPRRNKKKPQPPPPPDLSSHGALKATHFRSRYYKPVSDGVVTGDDSGRSVVVGPSGVSYRLPGAPFDFQFSYSETPKVKPLALREPAFLPFTPPTMNRPWTGKAPLLSKKDKERKKKIRLFEPLGHPDDGDGDEDEDEVADEEEGKVMEMVGRAVQLGRYPKDGRSRKEILGPPLKRWEVRALVKPYLSHNRQVNLGRDGLTHNMLELIHSHWRRQQVCKVRCRGVPTVDMDNICHHVEEKTGGKIIYRVGGIVYLFRGRNYDPRTRPKYPVMLWKPATPVYPKLIQEAPEGLTKTEADEMRKKGKNLLPICKLAKNGIYISLVKDVRDAFEESELVKVNCQGMHASDYKKLGAKLKELVPCVLLSFDEEQILMWRGKDWKSRYQVPLSFDTRHHHTESGNSSYLNDSDESSVSSVESISGSEILSTKVLSLWKRAVESGKAFLLDDTKLSPDSLLKRVEDFEGLSQVLEHSYEAFILPDGKDPDDSEDSLKQRLTTETNDDHNDNDGNREMDTYNGDYEYDNYSSFDEIEPEVPFGCLPVDSIAERLSRD</sequence>
<name>A0AAV8QBE2_ENSVE</name>
<keyword evidence="5" id="KW-0508">mRNA splicing</keyword>
<dbReference type="AlphaFoldDB" id="A0AAV8QBE2"/>
<evidence type="ECO:0000256" key="1">
    <source>
        <dbReference type="ARBA" id="ARBA00022664"/>
    </source>
</evidence>
<comment type="caution">
    <text evidence="10">The sequence shown here is derived from an EMBL/GenBank/DDBJ whole genome shotgun (WGS) entry which is preliminary data.</text>
</comment>
<keyword evidence="2" id="KW-0677">Repeat</keyword>
<feature type="region of interest" description="Disordered" evidence="8">
    <location>
        <begin position="1"/>
        <end position="58"/>
    </location>
</feature>
<organism evidence="10 11">
    <name type="scientific">Ensete ventricosum</name>
    <name type="common">Abyssinian banana</name>
    <name type="synonym">Musa ensete</name>
    <dbReference type="NCBI Taxonomy" id="4639"/>
    <lineage>
        <taxon>Eukaryota</taxon>
        <taxon>Viridiplantae</taxon>
        <taxon>Streptophyta</taxon>
        <taxon>Embryophyta</taxon>
        <taxon>Tracheophyta</taxon>
        <taxon>Spermatophyta</taxon>
        <taxon>Magnoliopsida</taxon>
        <taxon>Liliopsida</taxon>
        <taxon>Zingiberales</taxon>
        <taxon>Musaceae</taxon>
        <taxon>Ensete</taxon>
    </lineage>
</organism>
<dbReference type="GO" id="GO:1990904">
    <property type="term" value="C:ribonucleoprotein complex"/>
    <property type="evidence" value="ECO:0007669"/>
    <property type="project" value="UniProtKB-KW"/>
</dbReference>
<evidence type="ECO:0000256" key="2">
    <source>
        <dbReference type="ARBA" id="ARBA00022737"/>
    </source>
</evidence>
<dbReference type="InterPro" id="IPR044599">
    <property type="entry name" value="CAF1P_plant"/>
</dbReference>
<dbReference type="GO" id="GO:0000373">
    <property type="term" value="P:Group II intron splicing"/>
    <property type="evidence" value="ECO:0007669"/>
    <property type="project" value="InterPro"/>
</dbReference>
<keyword evidence="3 7" id="KW-0694">RNA-binding</keyword>
<evidence type="ECO:0000256" key="3">
    <source>
        <dbReference type="ARBA" id="ARBA00022884"/>
    </source>
</evidence>
<dbReference type="GO" id="GO:0006397">
    <property type="term" value="P:mRNA processing"/>
    <property type="evidence" value="ECO:0007669"/>
    <property type="project" value="UniProtKB-KW"/>
</dbReference>
<protein>
    <recommendedName>
        <fullName evidence="9">CRM domain-containing protein</fullName>
    </recommendedName>
</protein>
<dbReference type="Proteomes" id="UP001222027">
    <property type="component" value="Unassembled WGS sequence"/>
</dbReference>
<dbReference type="GO" id="GO:0003723">
    <property type="term" value="F:RNA binding"/>
    <property type="evidence" value="ECO:0007669"/>
    <property type="project" value="UniProtKB-UniRule"/>
</dbReference>
<dbReference type="EMBL" id="JAQQAF010000008">
    <property type="protein sequence ID" value="KAJ8466164.1"/>
    <property type="molecule type" value="Genomic_DNA"/>
</dbReference>
<feature type="compositionally biased region" description="Basic and acidic residues" evidence="8">
    <location>
        <begin position="516"/>
        <end position="528"/>
    </location>
</feature>
<proteinExistence type="predicted"/>
<dbReference type="SUPFAM" id="SSF75471">
    <property type="entry name" value="YhbY-like"/>
    <property type="match status" value="2"/>
</dbReference>
<feature type="region of interest" description="Disordered" evidence="8">
    <location>
        <begin position="513"/>
        <end position="562"/>
    </location>
</feature>
<gene>
    <name evidence="10" type="ORF">OPV22_028716</name>
</gene>
<feature type="compositionally biased region" description="Basic and acidic residues" evidence="8">
    <location>
        <begin position="536"/>
        <end position="549"/>
    </location>
</feature>